<evidence type="ECO:0000256" key="2">
    <source>
        <dbReference type="ARBA" id="ARBA00022840"/>
    </source>
</evidence>
<name>A0A9Q8QGS5_9HYPO</name>
<evidence type="ECO:0000259" key="3">
    <source>
        <dbReference type="Pfam" id="PF06414"/>
    </source>
</evidence>
<dbReference type="KEGG" id="ptkz:JDV02_004640"/>
<organism evidence="4 5">
    <name type="scientific">Purpureocillium takamizusanense</name>
    <dbReference type="NCBI Taxonomy" id="2060973"/>
    <lineage>
        <taxon>Eukaryota</taxon>
        <taxon>Fungi</taxon>
        <taxon>Dikarya</taxon>
        <taxon>Ascomycota</taxon>
        <taxon>Pezizomycotina</taxon>
        <taxon>Sordariomycetes</taxon>
        <taxon>Hypocreomycetidae</taxon>
        <taxon>Hypocreales</taxon>
        <taxon>Ophiocordycipitaceae</taxon>
        <taxon>Purpureocillium</taxon>
    </lineage>
</organism>
<proteinExistence type="predicted"/>
<dbReference type="EMBL" id="CP086356">
    <property type="protein sequence ID" value="UNI18367.1"/>
    <property type="molecule type" value="Genomic_DNA"/>
</dbReference>
<feature type="domain" description="Zeta toxin" evidence="3">
    <location>
        <begin position="5"/>
        <end position="70"/>
    </location>
</feature>
<sequence>MEVQVILISGRAGSGKTTTGNEMAEQLRLRGLCHAHIDCDNLDNIHPEEPGAEMLLANLRAMWSNYFHRRGITRLILSGTAVALEFESIRQAVKSASETLPDGAIGGQTGQAEMKEVKVEARVVLLTAPDEVASQRLARREVGSEITRMLKSSKKMARVLEEAVGNWAMTVDTKGKDVTETALHILRARGWVA</sequence>
<gene>
    <name evidence="4" type="ORF">JDV02_004640</name>
</gene>
<protein>
    <recommendedName>
        <fullName evidence="3">Zeta toxin domain-containing protein</fullName>
    </recommendedName>
</protein>
<dbReference type="InterPro" id="IPR010488">
    <property type="entry name" value="Zeta_toxin_domain"/>
</dbReference>
<keyword evidence="1" id="KW-0547">Nucleotide-binding</keyword>
<dbReference type="OrthoDB" id="4864962at2759"/>
<reference evidence="4" key="1">
    <citation type="submission" date="2021-11" db="EMBL/GenBank/DDBJ databases">
        <title>Purpureocillium_takamizusanense_genome.</title>
        <authorList>
            <person name="Nguyen N.-H."/>
        </authorList>
    </citation>
    <scope>NUCLEOTIDE SEQUENCE</scope>
    <source>
        <strain evidence="4">PT3</strain>
    </source>
</reference>
<evidence type="ECO:0000256" key="1">
    <source>
        <dbReference type="ARBA" id="ARBA00022741"/>
    </source>
</evidence>
<dbReference type="Pfam" id="PF06414">
    <property type="entry name" value="Zeta_toxin"/>
    <property type="match status" value="1"/>
</dbReference>
<dbReference type="AlphaFoldDB" id="A0A9Q8QGS5"/>
<dbReference type="GO" id="GO:0016301">
    <property type="term" value="F:kinase activity"/>
    <property type="evidence" value="ECO:0007669"/>
    <property type="project" value="InterPro"/>
</dbReference>
<evidence type="ECO:0000313" key="5">
    <source>
        <dbReference type="Proteomes" id="UP000829364"/>
    </source>
</evidence>
<dbReference type="InterPro" id="IPR027417">
    <property type="entry name" value="P-loop_NTPase"/>
</dbReference>
<keyword evidence="5" id="KW-1185">Reference proteome</keyword>
<evidence type="ECO:0000313" key="4">
    <source>
        <dbReference type="EMBL" id="UNI18367.1"/>
    </source>
</evidence>
<dbReference type="Proteomes" id="UP000829364">
    <property type="component" value="Chromosome 3"/>
</dbReference>
<dbReference type="RefSeq" id="XP_047841848.1">
    <property type="nucleotide sequence ID" value="XM_047985871.1"/>
</dbReference>
<keyword evidence="2" id="KW-0067">ATP-binding</keyword>
<dbReference type="SUPFAM" id="SSF52540">
    <property type="entry name" value="P-loop containing nucleoside triphosphate hydrolases"/>
    <property type="match status" value="1"/>
</dbReference>
<dbReference type="GeneID" id="72066592"/>
<dbReference type="Gene3D" id="3.40.50.300">
    <property type="entry name" value="P-loop containing nucleotide triphosphate hydrolases"/>
    <property type="match status" value="2"/>
</dbReference>
<accession>A0A9Q8QGS5</accession>
<dbReference type="GO" id="GO:0005524">
    <property type="term" value="F:ATP binding"/>
    <property type="evidence" value="ECO:0007669"/>
    <property type="project" value="UniProtKB-KW"/>
</dbReference>